<keyword evidence="9" id="KW-0443">Lipid metabolism</keyword>
<dbReference type="GO" id="GO:0005789">
    <property type="term" value="C:endoplasmic reticulum membrane"/>
    <property type="evidence" value="ECO:0007669"/>
    <property type="project" value="UniProtKB-SubCell"/>
</dbReference>
<dbReference type="Pfam" id="PF03694">
    <property type="entry name" value="Erg28"/>
    <property type="match status" value="1"/>
</dbReference>
<evidence type="ECO:0000256" key="13">
    <source>
        <dbReference type="SAM" id="Phobius"/>
    </source>
</evidence>
<evidence type="ECO:0000256" key="10">
    <source>
        <dbReference type="ARBA" id="ARBA00023136"/>
    </source>
</evidence>
<gene>
    <name evidence="14" type="ORF">EDD36DRAFT_438799</name>
</gene>
<evidence type="ECO:0000256" key="11">
    <source>
        <dbReference type="ARBA" id="ARBA00023166"/>
    </source>
</evidence>
<evidence type="ECO:0000256" key="3">
    <source>
        <dbReference type="ARBA" id="ARBA00022516"/>
    </source>
</evidence>
<comment type="subcellular location">
    <subcellularLocation>
        <location evidence="1">Endoplasmic reticulum membrane</location>
        <topology evidence="1">Multi-pass membrane protein</topology>
    </subcellularLocation>
</comment>
<dbReference type="AlphaFoldDB" id="A0AAN6DX88"/>
<feature type="transmembrane region" description="Helical" evidence="13">
    <location>
        <begin position="12"/>
        <end position="32"/>
    </location>
</feature>
<accession>A0AAN6DX88</accession>
<dbReference type="Proteomes" id="UP001203852">
    <property type="component" value="Unassembled WGS sequence"/>
</dbReference>
<comment type="similarity">
    <text evidence="2">Belongs to the ERG28 family.</text>
</comment>
<keyword evidence="12" id="KW-0753">Steroid metabolism</keyword>
<evidence type="ECO:0000313" key="14">
    <source>
        <dbReference type="EMBL" id="KAI1613242.1"/>
    </source>
</evidence>
<evidence type="ECO:0000256" key="8">
    <source>
        <dbReference type="ARBA" id="ARBA00023011"/>
    </source>
</evidence>
<evidence type="ECO:0000256" key="9">
    <source>
        <dbReference type="ARBA" id="ARBA00023098"/>
    </source>
</evidence>
<keyword evidence="3" id="KW-0444">Lipid biosynthesis</keyword>
<keyword evidence="4 13" id="KW-0812">Transmembrane</keyword>
<evidence type="ECO:0000256" key="4">
    <source>
        <dbReference type="ARBA" id="ARBA00022692"/>
    </source>
</evidence>
<feature type="transmembrane region" description="Helical" evidence="13">
    <location>
        <begin position="53"/>
        <end position="76"/>
    </location>
</feature>
<evidence type="ECO:0000256" key="7">
    <source>
        <dbReference type="ARBA" id="ARBA00022989"/>
    </source>
</evidence>
<keyword evidence="15" id="KW-1185">Reference proteome</keyword>
<evidence type="ECO:0000256" key="5">
    <source>
        <dbReference type="ARBA" id="ARBA00022824"/>
    </source>
</evidence>
<name>A0AAN6DX88_9EURO</name>
<keyword evidence="10 13" id="KW-0472">Membrane</keyword>
<sequence length="134" mass="15021">MEASIFPQSSGYLPYYLLLMSVLALIHSVVCYMSPLSSMRQFSGPRATPPSPVLAHVYGMHNVYTGAIRLLAVYNINNRELYLLACLSFAGNLFLNGSELLIWRTSRLYEARFPLVTASLGFLWMATQSTQYLA</sequence>
<reference evidence="14" key="1">
    <citation type="journal article" date="2022" name="bioRxiv">
        <title>Deciphering the potential niche of two novel black yeast fungi from a biological soil crust based on their genomes, phenotypes, and melanin regulation.</title>
        <authorList>
            <consortium name="DOE Joint Genome Institute"/>
            <person name="Carr E.C."/>
            <person name="Barton Q."/>
            <person name="Grambo S."/>
            <person name="Sullivan M."/>
            <person name="Renfro C.M."/>
            <person name="Kuo A."/>
            <person name="Pangilinan J."/>
            <person name="Lipzen A."/>
            <person name="Keymanesh K."/>
            <person name="Savage E."/>
            <person name="Barry K."/>
            <person name="Grigoriev I.V."/>
            <person name="Riekhof W.R."/>
            <person name="Harris S.S."/>
        </authorList>
    </citation>
    <scope>NUCLEOTIDE SEQUENCE</scope>
    <source>
        <strain evidence="14">JF 03-4F</strain>
    </source>
</reference>
<dbReference type="InterPro" id="IPR005352">
    <property type="entry name" value="Erg28"/>
</dbReference>
<keyword evidence="8" id="KW-0756">Sterol biosynthesis</keyword>
<proteinExistence type="inferred from homology"/>
<evidence type="ECO:0000256" key="1">
    <source>
        <dbReference type="ARBA" id="ARBA00004477"/>
    </source>
</evidence>
<dbReference type="PANTHER" id="PTHR15451">
    <property type="entry name" value="ERGOSTEROL BIOSYNTHETIC PROTEIN 28-RELATED"/>
    <property type="match status" value="1"/>
</dbReference>
<keyword evidence="7 13" id="KW-1133">Transmembrane helix</keyword>
<keyword evidence="6" id="KW-0752">Steroid biosynthesis</keyword>
<dbReference type="GO" id="GO:0030674">
    <property type="term" value="F:protein-macromolecule adaptor activity"/>
    <property type="evidence" value="ECO:0007669"/>
    <property type="project" value="TreeGrafter"/>
</dbReference>
<evidence type="ECO:0000256" key="2">
    <source>
        <dbReference type="ARBA" id="ARBA00005377"/>
    </source>
</evidence>
<keyword evidence="5" id="KW-0256">Endoplasmic reticulum</keyword>
<dbReference type="EMBL" id="MU404354">
    <property type="protein sequence ID" value="KAI1613242.1"/>
    <property type="molecule type" value="Genomic_DNA"/>
</dbReference>
<dbReference type="PANTHER" id="PTHR15451:SF19">
    <property type="entry name" value="ERGOSTEROL BIOSYNTHETIC PROTEIN 28 HOMOLOG"/>
    <property type="match status" value="1"/>
</dbReference>
<comment type="caution">
    <text evidence="14">The sequence shown here is derived from an EMBL/GenBank/DDBJ whole genome shotgun (WGS) entry which is preliminary data.</text>
</comment>
<evidence type="ECO:0000256" key="6">
    <source>
        <dbReference type="ARBA" id="ARBA00022955"/>
    </source>
</evidence>
<dbReference type="GO" id="GO:0016126">
    <property type="term" value="P:sterol biosynthetic process"/>
    <property type="evidence" value="ECO:0007669"/>
    <property type="project" value="UniProtKB-KW"/>
</dbReference>
<keyword evidence="11" id="KW-1207">Sterol metabolism</keyword>
<protein>
    <submittedName>
        <fullName evidence="14">Uncharacterized protein</fullName>
    </submittedName>
</protein>
<feature type="transmembrane region" description="Helical" evidence="13">
    <location>
        <begin position="82"/>
        <end position="103"/>
    </location>
</feature>
<organism evidence="14 15">
    <name type="scientific">Exophiala viscosa</name>
    <dbReference type="NCBI Taxonomy" id="2486360"/>
    <lineage>
        <taxon>Eukaryota</taxon>
        <taxon>Fungi</taxon>
        <taxon>Dikarya</taxon>
        <taxon>Ascomycota</taxon>
        <taxon>Pezizomycotina</taxon>
        <taxon>Eurotiomycetes</taxon>
        <taxon>Chaetothyriomycetidae</taxon>
        <taxon>Chaetothyriales</taxon>
        <taxon>Herpotrichiellaceae</taxon>
        <taxon>Exophiala</taxon>
    </lineage>
</organism>
<evidence type="ECO:0000313" key="15">
    <source>
        <dbReference type="Proteomes" id="UP001203852"/>
    </source>
</evidence>
<evidence type="ECO:0000256" key="12">
    <source>
        <dbReference type="ARBA" id="ARBA00023221"/>
    </source>
</evidence>